<dbReference type="InterPro" id="IPR024708">
    <property type="entry name" value="Catalase_AS"/>
</dbReference>
<dbReference type="Pfam" id="PF06628">
    <property type="entry name" value="Catalase-rel"/>
    <property type="match status" value="1"/>
</dbReference>
<dbReference type="PANTHER" id="PTHR42821">
    <property type="entry name" value="CATALASE"/>
    <property type="match status" value="1"/>
</dbReference>
<dbReference type="InterPro" id="IPR043156">
    <property type="entry name" value="Catalase_clade2_helical"/>
</dbReference>
<dbReference type="InterPro" id="IPR024712">
    <property type="entry name" value="Catalase_clade2"/>
</dbReference>
<dbReference type="PROSITE" id="PS51402">
    <property type="entry name" value="CATALASE_3"/>
    <property type="match status" value="1"/>
</dbReference>
<feature type="domain" description="Catalase core" evidence="18">
    <location>
        <begin position="54"/>
        <end position="442"/>
    </location>
</feature>
<dbReference type="InterPro" id="IPR041399">
    <property type="entry name" value="Catalase_large_C"/>
</dbReference>
<dbReference type="PROSITE" id="PS51257">
    <property type="entry name" value="PROKAR_LIPOPROTEIN"/>
    <property type="match status" value="1"/>
</dbReference>
<dbReference type="PANTHER" id="PTHR42821:SF3">
    <property type="entry name" value="CATALASE B"/>
    <property type="match status" value="1"/>
</dbReference>
<keyword evidence="6 12" id="KW-0349">Heme</keyword>
<dbReference type="InterPro" id="IPR002226">
    <property type="entry name" value="Catalase_haem_BS"/>
</dbReference>
<dbReference type="KEGG" id="ela:UCREL1_2919"/>
<evidence type="ECO:0000313" key="19">
    <source>
        <dbReference type="EMBL" id="EMR70063.1"/>
    </source>
</evidence>
<dbReference type="GO" id="GO:0006979">
    <property type="term" value="P:response to oxidative stress"/>
    <property type="evidence" value="ECO:0007669"/>
    <property type="project" value="InterPro"/>
</dbReference>
<evidence type="ECO:0000256" key="16">
    <source>
        <dbReference type="RuleBase" id="RU004142"/>
    </source>
</evidence>
<dbReference type="Proteomes" id="UP000012174">
    <property type="component" value="Unassembled WGS sequence"/>
</dbReference>
<dbReference type="PRINTS" id="PR00067">
    <property type="entry name" value="CATALASE"/>
</dbReference>
<keyword evidence="8 12" id="KW-0560">Oxidoreductase</keyword>
<evidence type="ECO:0000256" key="4">
    <source>
        <dbReference type="ARBA" id="ARBA00012314"/>
    </source>
</evidence>
<evidence type="ECO:0000256" key="12">
    <source>
        <dbReference type="PIRNR" id="PIRNR038927"/>
    </source>
</evidence>
<comment type="cofactor">
    <cofactor evidence="1 12 14">
        <name>heme</name>
        <dbReference type="ChEBI" id="CHEBI:30413"/>
    </cofactor>
</comment>
<evidence type="ECO:0000256" key="10">
    <source>
        <dbReference type="ARBA" id="ARBA00023324"/>
    </source>
</evidence>
<dbReference type="GO" id="GO:0020037">
    <property type="term" value="F:heme binding"/>
    <property type="evidence" value="ECO:0007669"/>
    <property type="project" value="UniProtKB-UniRule"/>
</dbReference>
<dbReference type="STRING" id="1287681.M7SZT7"/>
<dbReference type="Pfam" id="PF00199">
    <property type="entry name" value="Catalase"/>
    <property type="match status" value="1"/>
</dbReference>
<dbReference type="FunFam" id="1.20.1370.20:FF:000001">
    <property type="entry name" value="Catalase HPII"/>
    <property type="match status" value="1"/>
</dbReference>
<dbReference type="AlphaFoldDB" id="M7SZT7"/>
<evidence type="ECO:0000259" key="18">
    <source>
        <dbReference type="SMART" id="SM01060"/>
    </source>
</evidence>
<dbReference type="OMA" id="YGDWSNI"/>
<dbReference type="SUPFAM" id="SSF56634">
    <property type="entry name" value="Heme-dependent catalase-like"/>
    <property type="match status" value="1"/>
</dbReference>
<feature type="binding site" description="axial binding residue" evidence="14">
    <location>
        <position position="387"/>
    </location>
    <ligand>
        <name>heme</name>
        <dbReference type="ChEBI" id="CHEBI:30413"/>
    </ligand>
    <ligandPart>
        <name>Fe</name>
        <dbReference type="ChEBI" id="CHEBI:18248"/>
    </ligandPart>
</feature>
<feature type="active site" evidence="13">
    <location>
        <position position="173"/>
    </location>
</feature>
<evidence type="ECO:0000256" key="15">
    <source>
        <dbReference type="RuleBase" id="RU000498"/>
    </source>
</evidence>
<comment type="catalytic activity">
    <reaction evidence="11 12 15">
        <text>2 H2O2 = O2 + 2 H2O</text>
        <dbReference type="Rhea" id="RHEA:20309"/>
        <dbReference type="ChEBI" id="CHEBI:15377"/>
        <dbReference type="ChEBI" id="CHEBI:15379"/>
        <dbReference type="ChEBI" id="CHEBI:16240"/>
        <dbReference type="EC" id="1.11.1.6"/>
    </reaction>
</comment>
<protein>
    <recommendedName>
        <fullName evidence="4 12">Catalase</fullName>
        <ecNumber evidence="4 12">1.11.1.6</ecNumber>
    </recommendedName>
</protein>
<keyword evidence="17" id="KW-0732">Signal</keyword>
<keyword evidence="20" id="KW-1185">Reference proteome</keyword>
<evidence type="ECO:0000256" key="2">
    <source>
        <dbReference type="ARBA" id="ARBA00003918"/>
    </source>
</evidence>
<sequence>MNRILASVALSGLLGLASAGACPFADPAALHARQDGGEDILASYKVDDSKGFFTDDVGGQIAEQDSLRAGSRGPTLLEDFIFRQKITHFDHERVPERAVHARGAGAHGTFTSYGDWSNITAASFLSSAGKQTPTFVRFSTVAGSRGSADTARDVHGFATRFYTDAGNFDIVGNNIPVFFIQDAIRFPDLIHSVKPSPDSEIPQAATAHDSAWDFFSSQPSTLHTLFWAMAGFGIPRSFRHMDGFGVHTFRLVTDDGKSKLVKWHWKTKQGKASLLWEEAQTVAGKNADFHRGDLFDAIAAGNGPEWELAVQLVDEDKALAFGFDLLDPTKIIPEELAPLQKLGVMKLDRNPTNYFSETEQIMFQPGHIVRGVDFTEDPLLQGRIFSYLDTQLNRHGGPNFEQLPINRPVNLPIHNNNRDGAGQNLIHENIYAYSPNTLNGGFPEQADQKNGRGFFTTPSRGTSGNLVRGLSSTFDDHWSQPRLFYNSLTPIEQQFLINAIRFETSHLTSSTVKQNVLTQLNRISNDIAVRVASALGLDAPQPDPTYYHDNTTAGISITNVTLPTIATLKVGILASTNGTGALEQAATLKERFEADKLVVTVVAEKLADGVDRTYSAADATDFDALVVTSSAADAGLFSMTSVSTLYPPARPLQIANTAFLYGKPVAFFGSDSPGNALAAAGYEPDTDGVYVSASVDDVVSGVEDGLKTFKFTERFPQDEETS</sequence>
<dbReference type="Gene3D" id="3.40.50.880">
    <property type="match status" value="1"/>
</dbReference>
<keyword evidence="9 12" id="KW-0408">Iron</keyword>
<evidence type="ECO:0000256" key="13">
    <source>
        <dbReference type="PIRSR" id="PIRSR038927-1"/>
    </source>
</evidence>
<dbReference type="PROSITE" id="PS00438">
    <property type="entry name" value="CATALASE_2"/>
    <property type="match status" value="1"/>
</dbReference>
<dbReference type="GO" id="GO:0005829">
    <property type="term" value="C:cytosol"/>
    <property type="evidence" value="ECO:0007669"/>
    <property type="project" value="TreeGrafter"/>
</dbReference>
<evidence type="ECO:0000256" key="11">
    <source>
        <dbReference type="ARBA" id="ARBA00049254"/>
    </source>
</evidence>
<dbReference type="InterPro" id="IPR029062">
    <property type="entry name" value="Class_I_gatase-like"/>
</dbReference>
<dbReference type="Gene3D" id="1.20.1370.20">
    <property type="match status" value="1"/>
</dbReference>
<evidence type="ECO:0000256" key="7">
    <source>
        <dbReference type="ARBA" id="ARBA00022723"/>
    </source>
</evidence>
<dbReference type="GO" id="GO:0046872">
    <property type="term" value="F:metal ion binding"/>
    <property type="evidence" value="ECO:0007669"/>
    <property type="project" value="UniProtKB-KW"/>
</dbReference>
<dbReference type="FunFam" id="2.40.180.10:FF:000003">
    <property type="entry name" value="Catalase"/>
    <property type="match status" value="1"/>
</dbReference>
<keyword evidence="10 12" id="KW-0376">Hydrogen peroxide</keyword>
<dbReference type="CDD" id="cd03132">
    <property type="entry name" value="GATase1_catalase"/>
    <property type="match status" value="1"/>
</dbReference>
<comment type="function">
    <text evidence="2 12">Occurs in almost all aerobically respiring organisms and serves to protect cells from the toxic effects of hydrogen peroxide.</text>
</comment>
<dbReference type="EMBL" id="KB705972">
    <property type="protein sequence ID" value="EMR70063.1"/>
    <property type="molecule type" value="Genomic_DNA"/>
</dbReference>
<evidence type="ECO:0000256" key="14">
    <source>
        <dbReference type="PIRSR" id="PIRSR038927-2"/>
    </source>
</evidence>
<dbReference type="GO" id="GO:0004096">
    <property type="term" value="F:catalase activity"/>
    <property type="evidence" value="ECO:0007669"/>
    <property type="project" value="UniProtKB-UniRule"/>
</dbReference>
<dbReference type="InterPro" id="IPR020835">
    <property type="entry name" value="Catalase_sf"/>
</dbReference>
<feature type="signal peptide" evidence="17">
    <location>
        <begin position="1"/>
        <end position="19"/>
    </location>
</feature>
<dbReference type="InterPro" id="IPR010582">
    <property type="entry name" value="Catalase_immune_responsive"/>
</dbReference>
<evidence type="ECO:0000256" key="6">
    <source>
        <dbReference type="ARBA" id="ARBA00022617"/>
    </source>
</evidence>
<dbReference type="GO" id="GO:0042744">
    <property type="term" value="P:hydrogen peroxide catabolic process"/>
    <property type="evidence" value="ECO:0007669"/>
    <property type="project" value="UniProtKB-UniRule"/>
</dbReference>
<reference evidence="20" key="1">
    <citation type="journal article" date="2013" name="Genome Announc.">
        <title>Draft genome sequence of the grapevine dieback fungus Eutypa lata UCR-EL1.</title>
        <authorList>
            <person name="Blanco-Ulate B."/>
            <person name="Rolshausen P.E."/>
            <person name="Cantu D."/>
        </authorList>
    </citation>
    <scope>NUCLEOTIDE SEQUENCE [LARGE SCALE GENOMIC DNA]</scope>
    <source>
        <strain evidence="20">UCR-EL1</strain>
    </source>
</reference>
<dbReference type="Gene3D" id="2.40.180.10">
    <property type="entry name" value="Catalase core domain"/>
    <property type="match status" value="1"/>
</dbReference>
<dbReference type="InterPro" id="IPR018028">
    <property type="entry name" value="Catalase"/>
</dbReference>
<evidence type="ECO:0000256" key="1">
    <source>
        <dbReference type="ARBA" id="ARBA00001971"/>
    </source>
</evidence>
<dbReference type="SMART" id="SM01060">
    <property type="entry name" value="Catalase"/>
    <property type="match status" value="1"/>
</dbReference>
<keyword evidence="5 12" id="KW-0575">Peroxidase</keyword>
<feature type="active site" evidence="13">
    <location>
        <position position="100"/>
    </location>
</feature>
<organism evidence="19 20">
    <name type="scientific">Eutypa lata (strain UCR-EL1)</name>
    <name type="common">Grapevine dieback disease fungus</name>
    <name type="synonym">Eutypa armeniacae</name>
    <dbReference type="NCBI Taxonomy" id="1287681"/>
    <lineage>
        <taxon>Eukaryota</taxon>
        <taxon>Fungi</taxon>
        <taxon>Dikarya</taxon>
        <taxon>Ascomycota</taxon>
        <taxon>Pezizomycotina</taxon>
        <taxon>Sordariomycetes</taxon>
        <taxon>Xylariomycetidae</taxon>
        <taxon>Xylariales</taxon>
        <taxon>Diatrypaceae</taxon>
        <taxon>Eutypa</taxon>
    </lineage>
</organism>
<proteinExistence type="inferred from homology"/>
<dbReference type="eggNOG" id="KOG0047">
    <property type="taxonomic scope" value="Eukaryota"/>
</dbReference>
<evidence type="ECO:0000256" key="5">
    <source>
        <dbReference type="ARBA" id="ARBA00022559"/>
    </source>
</evidence>
<dbReference type="InterPro" id="IPR011614">
    <property type="entry name" value="Catalase_core"/>
</dbReference>
<dbReference type="Pfam" id="PF18011">
    <property type="entry name" value="Catalase_C"/>
    <property type="match status" value="1"/>
</dbReference>
<keyword evidence="7 12" id="KW-0479">Metal-binding</keyword>
<evidence type="ECO:0000256" key="17">
    <source>
        <dbReference type="SAM" id="SignalP"/>
    </source>
</evidence>
<name>M7SZT7_EUTLA</name>
<feature type="chain" id="PRO_5004085177" description="Catalase" evidence="17">
    <location>
        <begin position="20"/>
        <end position="722"/>
    </location>
</feature>
<dbReference type="OrthoDB" id="6880011at2759"/>
<comment type="function">
    <text evidence="16">Catalyzes the degradation of hydrogen peroxide (H(2)O(2)) generated by peroxisomal oxidases to water and oxygen, thereby protecting cells from the toxic effects of hydrogen peroxide.</text>
</comment>
<evidence type="ECO:0000313" key="20">
    <source>
        <dbReference type="Proteomes" id="UP000012174"/>
    </source>
</evidence>
<dbReference type="PROSITE" id="PS00437">
    <property type="entry name" value="CATALASE_1"/>
    <property type="match status" value="1"/>
</dbReference>
<evidence type="ECO:0000256" key="3">
    <source>
        <dbReference type="ARBA" id="ARBA00005329"/>
    </source>
</evidence>
<dbReference type="PIRSF" id="PIRSF038927">
    <property type="entry name" value="Catalase_clade2"/>
    <property type="match status" value="1"/>
</dbReference>
<dbReference type="EC" id="1.11.1.6" evidence="4 12"/>
<gene>
    <name evidence="19" type="ORF">UCREL1_2919</name>
</gene>
<accession>M7SZT7</accession>
<evidence type="ECO:0000256" key="8">
    <source>
        <dbReference type="ARBA" id="ARBA00023002"/>
    </source>
</evidence>
<comment type="similarity">
    <text evidence="3 12 15">Belongs to the catalase family.</text>
</comment>
<evidence type="ECO:0000256" key="9">
    <source>
        <dbReference type="ARBA" id="ARBA00023004"/>
    </source>
</evidence>
<dbReference type="HOGENOM" id="CLU_010645_3_0_1"/>